<keyword evidence="4" id="KW-1185">Reference proteome</keyword>
<keyword evidence="1" id="KW-0732">Signal</keyword>
<dbReference type="EMBL" id="MSCM01000002">
    <property type="protein sequence ID" value="PQJ76291.1"/>
    <property type="molecule type" value="Genomic_DNA"/>
</dbReference>
<dbReference type="OrthoDB" id="1439291at2"/>
<dbReference type="Pfam" id="PF07603">
    <property type="entry name" value="Lcl_C"/>
    <property type="match status" value="1"/>
</dbReference>
<feature type="signal peptide" evidence="1">
    <location>
        <begin position="1"/>
        <end position="24"/>
    </location>
</feature>
<evidence type="ECO:0000259" key="2">
    <source>
        <dbReference type="Pfam" id="PF07603"/>
    </source>
</evidence>
<evidence type="ECO:0000313" key="4">
    <source>
        <dbReference type="Proteomes" id="UP000239068"/>
    </source>
</evidence>
<dbReference type="RefSeq" id="WP_105021601.1">
    <property type="nucleotide sequence ID" value="NZ_MSCM01000002.1"/>
</dbReference>
<reference evidence="3 4" key="1">
    <citation type="submission" date="2016-12" db="EMBL/GenBank/DDBJ databases">
        <title>Trade-off between light-utilization and light-protection in marine flavobacteria.</title>
        <authorList>
            <person name="Kumagai Y."/>
            <person name="Yoshizawa S."/>
            <person name="Kogure K."/>
            <person name="Iwasaki W."/>
        </authorList>
    </citation>
    <scope>NUCLEOTIDE SEQUENCE [LARGE SCALE GENOMIC DNA]</scope>
    <source>
        <strain evidence="3 4">ATCC 43844</strain>
    </source>
</reference>
<organism evidence="3 4">
    <name type="scientific">Polaribacter glomeratus</name>
    <dbReference type="NCBI Taxonomy" id="102"/>
    <lineage>
        <taxon>Bacteria</taxon>
        <taxon>Pseudomonadati</taxon>
        <taxon>Bacteroidota</taxon>
        <taxon>Flavobacteriia</taxon>
        <taxon>Flavobacteriales</taxon>
        <taxon>Flavobacteriaceae</taxon>
    </lineage>
</organism>
<comment type="caution">
    <text evidence="3">The sequence shown here is derived from an EMBL/GenBank/DDBJ whole genome shotgun (WGS) entry which is preliminary data.</text>
</comment>
<dbReference type="AlphaFoldDB" id="A0A2S7WG63"/>
<proteinExistence type="predicted"/>
<name>A0A2S7WG63_9FLAO</name>
<evidence type="ECO:0000256" key="1">
    <source>
        <dbReference type="SAM" id="SignalP"/>
    </source>
</evidence>
<dbReference type="InterPro" id="IPR011460">
    <property type="entry name" value="Lcl_C"/>
</dbReference>
<evidence type="ECO:0000313" key="3">
    <source>
        <dbReference type="EMBL" id="PQJ76291.1"/>
    </source>
</evidence>
<protein>
    <recommendedName>
        <fullName evidence="2">Lcl C-terminal domain-containing protein</fullName>
    </recommendedName>
</protein>
<feature type="chain" id="PRO_5015708281" description="Lcl C-terminal domain-containing protein" evidence="1">
    <location>
        <begin position="25"/>
        <end position="386"/>
    </location>
</feature>
<gene>
    <name evidence="3" type="ORF">BTO16_10240</name>
</gene>
<dbReference type="Proteomes" id="UP000239068">
    <property type="component" value="Unassembled WGS sequence"/>
</dbReference>
<sequence length="386" mass="41364">MKKNLLTLITVLFCAITFAQIAQSVPQGINYQAVARDASGDVLINQTLTIQFSVISDISTGNISWQETHTATTNDYGLFTAIIGQGTTTGSGSSATFDAVDWGSSNHLLKVEVNDGNGYVDMGTSAFMNVPYSLYAKTSSDAPAVALNTAKVGYTDALVWNGTAVAWIISVMEDEATSARAAEQSNTAAIAAEVVMARAAELVNANAIAALEARIVALEPIMASVGDLRAGGIVFWVDPSDNSKGLVCALEDQRPIHGQDSRIQWGDRYVGATGSSGVINTTKIIEMQGEPATSYAAGLARAYAGGDYTDWFLPSKEELNQMDQNKATLEAVTGFTAFVRSDDGKYWSSSESEYNASNSWMQDFDRGYQYNTQKSTPLYVRAVRAF</sequence>
<accession>A0A2S7WG63</accession>
<feature type="domain" description="Lcl C-terminal" evidence="2">
    <location>
        <begin position="289"/>
        <end position="384"/>
    </location>
</feature>